<comment type="caution">
    <text evidence="1">The sequence shown here is derived from an EMBL/GenBank/DDBJ whole genome shotgun (WGS) entry which is preliminary data.</text>
</comment>
<name>A0A9P3FFV3_9PEZI</name>
<reference evidence="1 2" key="1">
    <citation type="submission" date="2021-01" db="EMBL/GenBank/DDBJ databases">
        <title>Cercospora kikuchii MAFF 305040 whole genome shotgun sequence.</title>
        <authorList>
            <person name="Kashiwa T."/>
            <person name="Suzuki T."/>
        </authorList>
    </citation>
    <scope>NUCLEOTIDE SEQUENCE [LARGE SCALE GENOMIC DNA]</scope>
    <source>
        <strain evidence="1 2">MAFF 305040</strain>
    </source>
</reference>
<dbReference type="AlphaFoldDB" id="A0A9P3FFV3"/>
<organism evidence="1 2">
    <name type="scientific">Cercospora kikuchii</name>
    <dbReference type="NCBI Taxonomy" id="84275"/>
    <lineage>
        <taxon>Eukaryota</taxon>
        <taxon>Fungi</taxon>
        <taxon>Dikarya</taxon>
        <taxon>Ascomycota</taxon>
        <taxon>Pezizomycotina</taxon>
        <taxon>Dothideomycetes</taxon>
        <taxon>Dothideomycetidae</taxon>
        <taxon>Mycosphaerellales</taxon>
        <taxon>Mycosphaerellaceae</taxon>
        <taxon>Cercospora</taxon>
    </lineage>
</organism>
<sequence length="562" mass="62094">MSLLGLPTELLDDIILQVYSNGDLESMALSCKRNYDLSKPHLKQYNILRRQWNNVRVTKGRSILATLVAIARDPVVARLIRTLDLTLANESEGDYECTAICTPGHVGYVHNSEARSLVCMSVRSSLPLALAEQNADAWTRMILPDRTISRAGPVIIGQNVPGMIRHITRRDVVIHRTIFLLTLLPNLERLRLPKFWDCSESGQPAKWEQVLSAISHLASGDQGMLAPNRYLDAPLARLESLSPSQEIDDDGRCRVGLKGIASFLLLPGLRHVNIMKFMACEDEQMYTGIPFQWSSSPGASPGSAMSNVRALHFEGCCIDAVNIGRILERMPAVTSLKYSHHATWNGCGHNWDAGAFAAAVSHRCGAQLRQLSLTVHRRMGAVESGIFSLHEFMALEEVQLDLLMFAAPPPGSGLLSRARGVNPEADDEWNISDIPPLSQILPIGIERVSLIMHAGHGIEHGQSELSIVRKQLRTLKALFAADLKLSHPYLQQVILRHDGHAVDLGMHTIVGQSGRRTDVSLESQVARLLRGTGVVGVLIDDCHDAFESMPWENLDEFRNSSR</sequence>
<evidence type="ECO:0008006" key="3">
    <source>
        <dbReference type="Google" id="ProtNLM"/>
    </source>
</evidence>
<dbReference type="RefSeq" id="XP_044655706.1">
    <property type="nucleotide sequence ID" value="XM_044799771.1"/>
</dbReference>
<accession>A0A9P3FFV3</accession>
<protein>
    <recommendedName>
        <fullName evidence="3">F-box domain-containing protein</fullName>
    </recommendedName>
</protein>
<dbReference type="EMBL" id="BOLY01000003">
    <property type="protein sequence ID" value="GIZ41219.1"/>
    <property type="molecule type" value="Genomic_DNA"/>
</dbReference>
<dbReference type="GeneID" id="68290107"/>
<gene>
    <name evidence="1" type="ORF">CKM354_000453200</name>
</gene>
<proteinExistence type="predicted"/>
<dbReference type="OrthoDB" id="3650245at2759"/>
<dbReference type="Proteomes" id="UP000825890">
    <property type="component" value="Unassembled WGS sequence"/>
</dbReference>
<evidence type="ECO:0000313" key="1">
    <source>
        <dbReference type="EMBL" id="GIZ41219.1"/>
    </source>
</evidence>
<evidence type="ECO:0000313" key="2">
    <source>
        <dbReference type="Proteomes" id="UP000825890"/>
    </source>
</evidence>
<keyword evidence="2" id="KW-1185">Reference proteome</keyword>